<dbReference type="Pfam" id="PF00621">
    <property type="entry name" value="RhoGEF"/>
    <property type="match status" value="1"/>
</dbReference>
<evidence type="ECO:0000259" key="2">
    <source>
        <dbReference type="PROSITE" id="PS50010"/>
    </source>
</evidence>
<reference evidence="3" key="2">
    <citation type="submission" date="2023-06" db="EMBL/GenBank/DDBJ databases">
        <authorList>
            <consortium name="Lawrence Berkeley National Laboratory"/>
            <person name="Mondo S.J."/>
            <person name="Hensen N."/>
            <person name="Bonometti L."/>
            <person name="Westerberg I."/>
            <person name="Brannstrom I.O."/>
            <person name="Guillou S."/>
            <person name="Cros-Aarteil S."/>
            <person name="Calhoun S."/>
            <person name="Haridas S."/>
            <person name="Kuo A."/>
            <person name="Pangilinan J."/>
            <person name="Riley R."/>
            <person name="Labutti K."/>
            <person name="Andreopoulos B."/>
            <person name="Lipzen A."/>
            <person name="Chen C."/>
            <person name="Yanf M."/>
            <person name="Daum C."/>
            <person name="Ng V."/>
            <person name="Clum A."/>
            <person name="Steindorff A."/>
            <person name="Ohm R."/>
            <person name="Martin F."/>
            <person name="Silar P."/>
            <person name="Natvig D."/>
            <person name="Lalanne C."/>
            <person name="Gautier V."/>
            <person name="Ament-Velasquez S.L."/>
            <person name="Kruys A."/>
            <person name="Hutchinson M.I."/>
            <person name="Powell A.J."/>
            <person name="Barry K."/>
            <person name="Miller A.N."/>
            <person name="Grigoriev I.V."/>
            <person name="Debuchy R."/>
            <person name="Gladieux P."/>
            <person name="Thoren M.H."/>
            <person name="Johannesson H."/>
        </authorList>
    </citation>
    <scope>NUCLEOTIDE SEQUENCE</scope>
    <source>
        <strain evidence="3">PSN324</strain>
    </source>
</reference>
<evidence type="ECO:0000313" key="3">
    <source>
        <dbReference type="EMBL" id="KAK4458971.1"/>
    </source>
</evidence>
<proteinExistence type="predicted"/>
<feature type="region of interest" description="Disordered" evidence="1">
    <location>
        <begin position="245"/>
        <end position="269"/>
    </location>
</feature>
<dbReference type="Gene3D" id="1.20.900.10">
    <property type="entry name" value="Dbl homology (DH) domain"/>
    <property type="match status" value="1"/>
</dbReference>
<organism evidence="3 4">
    <name type="scientific">Cladorrhinum samala</name>
    <dbReference type="NCBI Taxonomy" id="585594"/>
    <lineage>
        <taxon>Eukaryota</taxon>
        <taxon>Fungi</taxon>
        <taxon>Dikarya</taxon>
        <taxon>Ascomycota</taxon>
        <taxon>Pezizomycotina</taxon>
        <taxon>Sordariomycetes</taxon>
        <taxon>Sordariomycetidae</taxon>
        <taxon>Sordariales</taxon>
        <taxon>Podosporaceae</taxon>
        <taxon>Cladorrhinum</taxon>
    </lineage>
</organism>
<dbReference type="PROSITE" id="PS50010">
    <property type="entry name" value="DH_2"/>
    <property type="match status" value="1"/>
</dbReference>
<gene>
    <name evidence="3" type="ORF">QBC42DRAFT_275473</name>
</gene>
<dbReference type="InterPro" id="IPR035899">
    <property type="entry name" value="DBL_dom_sf"/>
</dbReference>
<dbReference type="AlphaFoldDB" id="A0AAV9HGD0"/>
<protein>
    <recommendedName>
        <fullName evidence="2">DH domain-containing protein</fullName>
    </recommendedName>
</protein>
<name>A0AAV9HGD0_9PEZI</name>
<dbReference type="Proteomes" id="UP001321749">
    <property type="component" value="Unassembled WGS sequence"/>
</dbReference>
<feature type="compositionally biased region" description="Low complexity" evidence="1">
    <location>
        <begin position="246"/>
        <end position="269"/>
    </location>
</feature>
<comment type="caution">
    <text evidence="3">The sequence shown here is derived from an EMBL/GenBank/DDBJ whole genome shotgun (WGS) entry which is preliminary data.</text>
</comment>
<evidence type="ECO:0000313" key="4">
    <source>
        <dbReference type="Proteomes" id="UP001321749"/>
    </source>
</evidence>
<reference evidence="3" key="1">
    <citation type="journal article" date="2023" name="Mol. Phylogenet. Evol.">
        <title>Genome-scale phylogeny and comparative genomics of the fungal order Sordariales.</title>
        <authorList>
            <person name="Hensen N."/>
            <person name="Bonometti L."/>
            <person name="Westerberg I."/>
            <person name="Brannstrom I.O."/>
            <person name="Guillou S."/>
            <person name="Cros-Aarteil S."/>
            <person name="Calhoun S."/>
            <person name="Haridas S."/>
            <person name="Kuo A."/>
            <person name="Mondo S."/>
            <person name="Pangilinan J."/>
            <person name="Riley R."/>
            <person name="LaButti K."/>
            <person name="Andreopoulos B."/>
            <person name="Lipzen A."/>
            <person name="Chen C."/>
            <person name="Yan M."/>
            <person name="Daum C."/>
            <person name="Ng V."/>
            <person name="Clum A."/>
            <person name="Steindorff A."/>
            <person name="Ohm R.A."/>
            <person name="Martin F."/>
            <person name="Silar P."/>
            <person name="Natvig D.O."/>
            <person name="Lalanne C."/>
            <person name="Gautier V."/>
            <person name="Ament-Velasquez S.L."/>
            <person name="Kruys A."/>
            <person name="Hutchinson M.I."/>
            <person name="Powell A.J."/>
            <person name="Barry K."/>
            <person name="Miller A.N."/>
            <person name="Grigoriev I.V."/>
            <person name="Debuchy R."/>
            <person name="Gladieux P."/>
            <person name="Hiltunen Thoren M."/>
            <person name="Johannesson H."/>
        </authorList>
    </citation>
    <scope>NUCLEOTIDE SEQUENCE</scope>
    <source>
        <strain evidence="3">PSN324</strain>
    </source>
</reference>
<dbReference type="EMBL" id="MU865050">
    <property type="protein sequence ID" value="KAK4458971.1"/>
    <property type="molecule type" value="Genomic_DNA"/>
</dbReference>
<dbReference type="GO" id="GO:0005085">
    <property type="term" value="F:guanyl-nucleotide exchange factor activity"/>
    <property type="evidence" value="ECO:0007669"/>
    <property type="project" value="InterPro"/>
</dbReference>
<accession>A0AAV9HGD0</accession>
<sequence length="736" mass="82045">MDPLSVASSIAGLVSAAGMVNKALGPYIAAVRDTPKIAFQVYSETQSATIILSALQNLTTNLSTINRQRAALIQLDQIVAVLTDGVLIFSDLEACVEDLPPAEPSITPLALRYRLGWARKESALSTLLGRLEAFKSSMSLMLNILQSHSSIQAEQCQQELRSNVTLLLETSKNLARLLTNLEDVFDARSIITRSRRHSYAPSIDSVPTTTEALVDRQESPFSNSVNSYDSSSAIFSPTNSAFSEQSTLPSSASTRATTPTHSARPLSSHSALLTSSLSRPFECHLELSRVYRQARNPRNSMDFSFRSSIARTNAWSVFSDLSLGEISVLSVIALPIYPDDLRNSHHYDFGDPVESGNRELLPGLLPCSHSLWRSCVELELLLTQIPEIEERILKARGRYPSGGVPLFHHPFFVLQYLFADGYPFLLLVNILAQHKGHTTLTQDLIDYDATNSARYPLLEKGVDIASGILGLQDMFTLSDITGESRIIGFLKVFRVFQALLRLLLEDGYVVAVDEEVDRQMEPMESNLKSETIKVVVEDFIQAEISYINDLASLECLGAYITTSKYFTSKESQGIFGPVRQLIELHLDFLLKIEGNLPVVKEPQIQNWAAPFEMWSKKAKLYGSIISTERRNKALLRRRMATPIKKEMRRCLELLSVPSRRPEEYLRFVKDLQVHSNNGASRGLDISKAVPIVNLAMTAIEGLTERRNDAKSLRQPRLGWMIRLREPTADSPVDDAE</sequence>
<evidence type="ECO:0000256" key="1">
    <source>
        <dbReference type="SAM" id="MobiDB-lite"/>
    </source>
</evidence>
<dbReference type="InterPro" id="IPR000219">
    <property type="entry name" value="DH_dom"/>
</dbReference>
<feature type="domain" description="DH" evidence="2">
    <location>
        <begin position="531"/>
        <end position="709"/>
    </location>
</feature>
<dbReference type="SUPFAM" id="SSF48065">
    <property type="entry name" value="DBL homology domain (DH-domain)"/>
    <property type="match status" value="1"/>
</dbReference>
<keyword evidence="4" id="KW-1185">Reference proteome</keyword>